<dbReference type="PANTHER" id="PTHR10569">
    <property type="entry name" value="GLYCOGEN DEBRANCHING ENZYME"/>
    <property type="match status" value="1"/>
</dbReference>
<dbReference type="GO" id="GO:0004134">
    <property type="term" value="F:4-alpha-glucanotransferase activity"/>
    <property type="evidence" value="ECO:0007669"/>
    <property type="project" value="InterPro"/>
</dbReference>
<dbReference type="PANTHER" id="PTHR10569:SF2">
    <property type="entry name" value="GLYCOGEN DEBRANCHING ENZYME"/>
    <property type="match status" value="1"/>
</dbReference>
<proteinExistence type="predicted"/>
<dbReference type="GO" id="GO:0004135">
    <property type="term" value="F:amylo-alpha-1,6-glucosidase activity"/>
    <property type="evidence" value="ECO:0007669"/>
    <property type="project" value="InterPro"/>
</dbReference>
<evidence type="ECO:0000313" key="2">
    <source>
        <dbReference type="EnsemblMetazoa" id="GPPI040037-PA"/>
    </source>
</evidence>
<dbReference type="GO" id="GO:0005980">
    <property type="term" value="P:glycogen catabolic process"/>
    <property type="evidence" value="ECO:0007669"/>
    <property type="project" value="InterPro"/>
</dbReference>
<feature type="domain" description="Glycogen debranching enzyme central" evidence="1">
    <location>
        <begin position="200"/>
        <end position="253"/>
    </location>
</feature>
<reference evidence="3" key="1">
    <citation type="submission" date="2015-01" db="EMBL/GenBank/DDBJ databases">
        <authorList>
            <person name="Aksoy S."/>
            <person name="Warren W."/>
            <person name="Wilson R.K."/>
        </authorList>
    </citation>
    <scope>NUCLEOTIDE SEQUENCE [LARGE SCALE GENOMIC DNA]</scope>
    <source>
        <strain evidence="3">IAEA</strain>
    </source>
</reference>
<sequence>MKYSPTRFVRGMPEDYFPKYPNITLKENRCIRSFHNIVYFVITLVRRVYSRDFAIENRTKIGKYPTCGVYDSRENSDLDKNIFDEYSEKSKSQLSSDAEEDATIEEKNVFLNEYLPANAISSKLLLKELLTQLTRGTSKANRYLLSAYDLLPSSAFAVMACCAIGGRHAYDEWVPHHIHILDEKRTYQSRDKKGDLNTAIVAAKRALNNLHHHLTEKSFTQVFVDQMDPNIVAATRHSPQTHEALFLWLKQLFLWRIQKNFF</sequence>
<dbReference type="STRING" id="67801.A0A1B0BTI3"/>
<protein>
    <recommendedName>
        <fullName evidence="1">Glycogen debranching enzyme central domain-containing protein</fullName>
    </recommendedName>
</protein>
<keyword evidence="3" id="KW-1185">Reference proteome</keyword>
<evidence type="ECO:0000313" key="3">
    <source>
        <dbReference type="Proteomes" id="UP000092460"/>
    </source>
</evidence>
<dbReference type="Pfam" id="PF14702">
    <property type="entry name" value="hGDE_central"/>
    <property type="match status" value="1"/>
</dbReference>
<organism evidence="2 3">
    <name type="scientific">Glossina palpalis gambiensis</name>
    <dbReference type="NCBI Taxonomy" id="67801"/>
    <lineage>
        <taxon>Eukaryota</taxon>
        <taxon>Metazoa</taxon>
        <taxon>Ecdysozoa</taxon>
        <taxon>Arthropoda</taxon>
        <taxon>Hexapoda</taxon>
        <taxon>Insecta</taxon>
        <taxon>Pterygota</taxon>
        <taxon>Neoptera</taxon>
        <taxon>Endopterygota</taxon>
        <taxon>Diptera</taxon>
        <taxon>Brachycera</taxon>
        <taxon>Muscomorpha</taxon>
        <taxon>Hippoboscoidea</taxon>
        <taxon>Glossinidae</taxon>
        <taxon>Glossina</taxon>
    </lineage>
</organism>
<reference evidence="2" key="2">
    <citation type="submission" date="2020-05" db="UniProtKB">
        <authorList>
            <consortium name="EnsemblMetazoa"/>
        </authorList>
    </citation>
    <scope>IDENTIFICATION</scope>
    <source>
        <strain evidence="2">IAEA</strain>
    </source>
</reference>
<dbReference type="VEuPathDB" id="VectorBase:GPPI040037"/>
<dbReference type="InterPro" id="IPR010401">
    <property type="entry name" value="AGL/Gdb1"/>
</dbReference>
<name>A0A1B0BTI3_9MUSC</name>
<dbReference type="InterPro" id="IPR032788">
    <property type="entry name" value="AGL_central"/>
</dbReference>
<dbReference type="EMBL" id="JXJN01020170">
    <property type="status" value="NOT_ANNOTATED_CDS"/>
    <property type="molecule type" value="Genomic_DNA"/>
</dbReference>
<dbReference type="Proteomes" id="UP000092460">
    <property type="component" value="Unassembled WGS sequence"/>
</dbReference>
<accession>A0A1B0BTI3</accession>
<dbReference type="AlphaFoldDB" id="A0A1B0BTI3"/>
<evidence type="ECO:0000259" key="1">
    <source>
        <dbReference type="Pfam" id="PF14702"/>
    </source>
</evidence>
<dbReference type="EnsemblMetazoa" id="GPPI040037-RA">
    <property type="protein sequence ID" value="GPPI040037-PA"/>
    <property type="gene ID" value="GPPI040037"/>
</dbReference>